<comment type="similarity">
    <text evidence="1 4">Belongs to the D-isomer specific 2-hydroxyacid dehydrogenase family.</text>
</comment>
<keyword evidence="8" id="KW-1185">Reference proteome</keyword>
<evidence type="ECO:0000259" key="6">
    <source>
        <dbReference type="Pfam" id="PF02826"/>
    </source>
</evidence>
<feature type="domain" description="D-isomer specific 2-hydroxyacid dehydrogenase NAD-binding" evidence="6">
    <location>
        <begin position="101"/>
        <end position="269"/>
    </location>
</feature>
<gene>
    <name evidence="7" type="ORF">HF526_25695</name>
</gene>
<dbReference type="Pfam" id="PF02826">
    <property type="entry name" value="2-Hacid_dh_C"/>
    <property type="match status" value="1"/>
</dbReference>
<evidence type="ECO:0000256" key="1">
    <source>
        <dbReference type="ARBA" id="ARBA00005854"/>
    </source>
</evidence>
<dbReference type="InterPro" id="IPR006140">
    <property type="entry name" value="D-isomer_DH_NAD-bd"/>
</dbReference>
<dbReference type="PANTHER" id="PTHR43333:SF1">
    <property type="entry name" value="D-ISOMER SPECIFIC 2-HYDROXYACID DEHYDROGENASE NAD-BINDING DOMAIN-CONTAINING PROTEIN"/>
    <property type="match status" value="1"/>
</dbReference>
<dbReference type="InterPro" id="IPR029753">
    <property type="entry name" value="D-isomer_DH_CS"/>
</dbReference>
<feature type="domain" description="D-isomer specific 2-hydroxyacid dehydrogenase catalytic" evidence="5">
    <location>
        <begin position="24"/>
        <end position="300"/>
    </location>
</feature>
<organism evidence="7 8">
    <name type="scientific">Pseudonocardia acidicola</name>
    <dbReference type="NCBI Taxonomy" id="2724939"/>
    <lineage>
        <taxon>Bacteria</taxon>
        <taxon>Bacillati</taxon>
        <taxon>Actinomycetota</taxon>
        <taxon>Actinomycetes</taxon>
        <taxon>Pseudonocardiales</taxon>
        <taxon>Pseudonocardiaceae</taxon>
        <taxon>Pseudonocardia</taxon>
    </lineage>
</organism>
<sequence>MAVLHAEDRPPALEEHVSGAELRFATAGTLADALPGCDVLLVWDFTSDAVRDAWPAADAMRWVHTASAGVDRLIFPGLVGSDVTLTNSRGVFDIPMAEYVLGLVLAFAKDLPRTLAQQARGEWQHRETENVAGRCAVVVGGGPIGRAVAALLAAVGLRVPLVGRRAADGVHGFDELRGLLPDADFVVLAAPLTEATRGLLDAAALRRLKPTARVINVGRGGLVVQPDLVDALREGRIAGAALDVFETEPLPADSPLWTMPNVIVSPHMSGDTVGWRESLVELFADNLDRYRAGTPLRNVVDKTRGYVTNTTAGDPP</sequence>
<dbReference type="EMBL" id="JAAXLA010000062">
    <property type="protein sequence ID" value="NMI00674.1"/>
    <property type="molecule type" value="Genomic_DNA"/>
</dbReference>
<evidence type="ECO:0000259" key="5">
    <source>
        <dbReference type="Pfam" id="PF00389"/>
    </source>
</evidence>
<dbReference type="SUPFAM" id="SSF52283">
    <property type="entry name" value="Formate/glycerate dehydrogenase catalytic domain-like"/>
    <property type="match status" value="1"/>
</dbReference>
<keyword evidence="3" id="KW-0520">NAD</keyword>
<evidence type="ECO:0000313" key="8">
    <source>
        <dbReference type="Proteomes" id="UP000820669"/>
    </source>
</evidence>
<dbReference type="InterPro" id="IPR006139">
    <property type="entry name" value="D-isomer_2_OHA_DH_cat_dom"/>
</dbReference>
<protein>
    <submittedName>
        <fullName evidence="7">D-2-hydroxyacid dehydrogenase</fullName>
    </submittedName>
</protein>
<dbReference type="SUPFAM" id="SSF51735">
    <property type="entry name" value="NAD(P)-binding Rossmann-fold domains"/>
    <property type="match status" value="1"/>
</dbReference>
<dbReference type="Gene3D" id="3.40.50.720">
    <property type="entry name" value="NAD(P)-binding Rossmann-like Domain"/>
    <property type="match status" value="2"/>
</dbReference>
<name>A0ABX1SGI4_9PSEU</name>
<dbReference type="Proteomes" id="UP000820669">
    <property type="component" value="Unassembled WGS sequence"/>
</dbReference>
<dbReference type="PROSITE" id="PS00671">
    <property type="entry name" value="D_2_HYDROXYACID_DH_3"/>
    <property type="match status" value="1"/>
</dbReference>
<evidence type="ECO:0000256" key="4">
    <source>
        <dbReference type="RuleBase" id="RU003719"/>
    </source>
</evidence>
<evidence type="ECO:0000256" key="2">
    <source>
        <dbReference type="ARBA" id="ARBA00023002"/>
    </source>
</evidence>
<evidence type="ECO:0000313" key="7">
    <source>
        <dbReference type="EMBL" id="NMI00674.1"/>
    </source>
</evidence>
<dbReference type="CDD" id="cd05300">
    <property type="entry name" value="2-Hacid_dh_1"/>
    <property type="match status" value="1"/>
</dbReference>
<accession>A0ABX1SGI4</accession>
<reference evidence="7 8" key="1">
    <citation type="submission" date="2020-04" db="EMBL/GenBank/DDBJ databases">
        <authorList>
            <person name="Klaysubun C."/>
            <person name="Duangmal K."/>
            <person name="Lipun K."/>
        </authorList>
    </citation>
    <scope>NUCLEOTIDE SEQUENCE [LARGE SCALE GENOMIC DNA]</scope>
    <source>
        <strain evidence="7 8">K10HN5</strain>
    </source>
</reference>
<evidence type="ECO:0000256" key="3">
    <source>
        <dbReference type="ARBA" id="ARBA00023027"/>
    </source>
</evidence>
<dbReference type="PANTHER" id="PTHR43333">
    <property type="entry name" value="2-HACID_DH_C DOMAIN-CONTAINING PROTEIN"/>
    <property type="match status" value="1"/>
</dbReference>
<keyword evidence="2 4" id="KW-0560">Oxidoreductase</keyword>
<proteinExistence type="inferred from homology"/>
<dbReference type="Pfam" id="PF00389">
    <property type="entry name" value="2-Hacid_dh"/>
    <property type="match status" value="1"/>
</dbReference>
<comment type="caution">
    <text evidence="7">The sequence shown here is derived from an EMBL/GenBank/DDBJ whole genome shotgun (WGS) entry which is preliminary data.</text>
</comment>
<dbReference type="InterPro" id="IPR036291">
    <property type="entry name" value="NAD(P)-bd_dom_sf"/>
</dbReference>